<dbReference type="Pfam" id="PF09982">
    <property type="entry name" value="LpxR"/>
    <property type="match status" value="1"/>
</dbReference>
<dbReference type="InterPro" id="IPR037107">
    <property type="entry name" value="Put_OMP_sf"/>
</dbReference>
<comment type="caution">
    <text evidence="1">The sequence shown here is derived from an EMBL/GenBank/DDBJ whole genome shotgun (WGS) entry which is preliminary data.</text>
</comment>
<reference evidence="1 2" key="1">
    <citation type="submission" date="2020-08" db="EMBL/GenBank/DDBJ databases">
        <title>Genomic Encyclopedia of Type Strains, Phase III (KMG-III): the genomes of soil and plant-associated and newly described type strains.</title>
        <authorList>
            <person name="Whitman W."/>
        </authorList>
    </citation>
    <scope>NUCLEOTIDE SEQUENCE [LARGE SCALE GENOMIC DNA]</scope>
    <source>
        <strain evidence="1 2">CECT 8799</strain>
    </source>
</reference>
<keyword evidence="2" id="KW-1185">Reference proteome</keyword>
<sequence>MFHDITLDGNTWKDSHSVQRNPLVADLGVGVAASYGKWKFAFARYLRSREFEEQAELPQLGSLAVWREL</sequence>
<proteinExistence type="predicted"/>
<dbReference type="Proteomes" id="UP000535937">
    <property type="component" value="Unassembled WGS sequence"/>
</dbReference>
<name>A0A7W4Z8C8_9GAMM</name>
<evidence type="ECO:0000313" key="1">
    <source>
        <dbReference type="EMBL" id="MBB3060658.1"/>
    </source>
</evidence>
<protein>
    <submittedName>
        <fullName evidence="1">Uncharacterized protein</fullName>
    </submittedName>
</protein>
<dbReference type="RefSeq" id="WP_221191846.1">
    <property type="nucleotide sequence ID" value="NZ_JACHWZ010000005.1"/>
</dbReference>
<organism evidence="1 2">
    <name type="scientific">Microbulbifer rhizosphaerae</name>
    <dbReference type="NCBI Taxonomy" id="1562603"/>
    <lineage>
        <taxon>Bacteria</taxon>
        <taxon>Pseudomonadati</taxon>
        <taxon>Pseudomonadota</taxon>
        <taxon>Gammaproteobacteria</taxon>
        <taxon>Cellvibrionales</taxon>
        <taxon>Microbulbiferaceae</taxon>
        <taxon>Microbulbifer</taxon>
    </lineage>
</organism>
<dbReference type="InterPro" id="IPR018707">
    <property type="entry name" value="LpxR"/>
</dbReference>
<dbReference type="AlphaFoldDB" id="A0A7W4Z8C8"/>
<evidence type="ECO:0000313" key="2">
    <source>
        <dbReference type="Proteomes" id="UP000535937"/>
    </source>
</evidence>
<dbReference type="Gene3D" id="2.40.128.140">
    <property type="entry name" value="Outer membrane protein"/>
    <property type="match status" value="1"/>
</dbReference>
<dbReference type="EMBL" id="JACHWZ010000005">
    <property type="protein sequence ID" value="MBB3060658.1"/>
    <property type="molecule type" value="Genomic_DNA"/>
</dbReference>
<gene>
    <name evidence="1" type="ORF">FHS09_001477</name>
</gene>
<accession>A0A7W4Z8C8</accession>